<dbReference type="HOGENOM" id="CLU_742594_0_0_1"/>
<reference evidence="3" key="1">
    <citation type="journal article" date="2011" name="Nat. Genet.">
        <title>The Arabidopsis lyrata genome sequence and the basis of rapid genome size change.</title>
        <authorList>
            <person name="Hu T.T."/>
            <person name="Pattyn P."/>
            <person name="Bakker E.G."/>
            <person name="Cao J."/>
            <person name="Cheng J.-F."/>
            <person name="Clark R.M."/>
            <person name="Fahlgren N."/>
            <person name="Fawcett J.A."/>
            <person name="Grimwood J."/>
            <person name="Gundlach H."/>
            <person name="Haberer G."/>
            <person name="Hollister J.D."/>
            <person name="Ossowski S."/>
            <person name="Ottilar R.P."/>
            <person name="Salamov A.A."/>
            <person name="Schneeberger K."/>
            <person name="Spannagl M."/>
            <person name="Wang X."/>
            <person name="Yang L."/>
            <person name="Nasrallah M.E."/>
            <person name="Bergelson J."/>
            <person name="Carrington J.C."/>
            <person name="Gaut B.S."/>
            <person name="Schmutz J."/>
            <person name="Mayer K.F.X."/>
            <person name="Van de Peer Y."/>
            <person name="Grigoriev I.V."/>
            <person name="Nordborg M."/>
            <person name="Weigel D."/>
            <person name="Guo Y.-L."/>
        </authorList>
    </citation>
    <scope>NUCLEOTIDE SEQUENCE [LARGE SCALE GENOMIC DNA]</scope>
    <source>
        <strain evidence="3">cv. MN47</strain>
    </source>
</reference>
<dbReference type="Gramene" id="Al_scaffold_0003_3141">
    <property type="protein sequence ID" value="Al_scaffold_0003_3141"/>
    <property type="gene ID" value="Al_scaffold_0003_3141"/>
</dbReference>
<accession>D7LB27</accession>
<gene>
    <name evidence="2" type="ORF">ARALYDRAFT_673944</name>
</gene>
<sequence>MKKGPIFLDYNAFLSCRRFFLDLDLVFSSVSDLHRSAKVLHGGPVVSLFLFTSQRRCGLPPSMYSSLRFGGCYGAPLAQPSFWLLAATAEVSGATVGVRCLAWCSTVDPVWMLMADVGARVQKVWLKSYDSGISAISPGEKKKNRFVKVAGFPGELWWVGASAGKELGQKQVSSVYGLAWHETNPKFVQSPGTKPIPGTSNYQVRNQSQVRPSRDTKPIPGSSRWSSSELVSLHQSTEVWITSIDVFIAPVWRRRRSVAWFLVKDVEDASVDYLSLNRRSGCWRLRRKLVVLQWVIVVWRGAQRLKTYDSGISAISPGEKKKVKPECFDLLGQESLPHNQFVKVAGFSGELWWVGASAGKELGQKPVSSVYGS</sequence>
<evidence type="ECO:0000256" key="1">
    <source>
        <dbReference type="SAM" id="MobiDB-lite"/>
    </source>
</evidence>
<organism evidence="3">
    <name type="scientific">Arabidopsis lyrata subsp. lyrata</name>
    <name type="common">Lyre-leaved rock-cress</name>
    <dbReference type="NCBI Taxonomy" id="81972"/>
    <lineage>
        <taxon>Eukaryota</taxon>
        <taxon>Viridiplantae</taxon>
        <taxon>Streptophyta</taxon>
        <taxon>Embryophyta</taxon>
        <taxon>Tracheophyta</taxon>
        <taxon>Spermatophyta</taxon>
        <taxon>Magnoliopsida</taxon>
        <taxon>eudicotyledons</taxon>
        <taxon>Gunneridae</taxon>
        <taxon>Pentapetalae</taxon>
        <taxon>rosids</taxon>
        <taxon>malvids</taxon>
        <taxon>Brassicales</taxon>
        <taxon>Brassicaceae</taxon>
        <taxon>Camelineae</taxon>
        <taxon>Arabidopsis</taxon>
    </lineage>
</organism>
<feature type="compositionally biased region" description="Polar residues" evidence="1">
    <location>
        <begin position="187"/>
        <end position="211"/>
    </location>
</feature>
<evidence type="ECO:0000313" key="3">
    <source>
        <dbReference type="Proteomes" id="UP000008694"/>
    </source>
</evidence>
<dbReference type="EMBL" id="GL348715">
    <property type="protein sequence ID" value="EFH62097.1"/>
    <property type="molecule type" value="Genomic_DNA"/>
</dbReference>
<protein>
    <submittedName>
        <fullName evidence="2">Predicted protein</fullName>
    </submittedName>
</protein>
<dbReference type="AlphaFoldDB" id="D7LB27"/>
<name>D7LB27_ARALL</name>
<feature type="region of interest" description="Disordered" evidence="1">
    <location>
        <begin position="187"/>
        <end position="223"/>
    </location>
</feature>
<keyword evidence="3" id="KW-1185">Reference proteome</keyword>
<evidence type="ECO:0000313" key="2">
    <source>
        <dbReference type="EMBL" id="EFH62097.1"/>
    </source>
</evidence>
<dbReference type="Proteomes" id="UP000008694">
    <property type="component" value="Unassembled WGS sequence"/>
</dbReference>
<proteinExistence type="predicted"/>